<protein>
    <submittedName>
        <fullName evidence="5">Oxidoreductase</fullName>
    </submittedName>
</protein>
<proteinExistence type="inferred from homology"/>
<organism evidence="5 6">
    <name type="scientific">Streptomyces glaucosporus</name>
    <dbReference type="NCBI Taxonomy" id="284044"/>
    <lineage>
        <taxon>Bacteria</taxon>
        <taxon>Bacillati</taxon>
        <taxon>Actinomycetota</taxon>
        <taxon>Actinomycetes</taxon>
        <taxon>Kitasatosporales</taxon>
        <taxon>Streptomycetaceae</taxon>
        <taxon>Streptomyces</taxon>
    </lineage>
</organism>
<accession>A0ABN3IPY3</accession>
<feature type="region of interest" description="Disordered" evidence="4">
    <location>
        <begin position="297"/>
        <end position="334"/>
    </location>
</feature>
<keyword evidence="2" id="KW-0560">Oxidoreductase</keyword>
<dbReference type="Gene3D" id="3.40.50.720">
    <property type="entry name" value="NAD(P)-binding Rossmann-like Domain"/>
    <property type="match status" value="1"/>
</dbReference>
<dbReference type="PRINTS" id="PR00081">
    <property type="entry name" value="GDHRDH"/>
</dbReference>
<evidence type="ECO:0000256" key="3">
    <source>
        <dbReference type="RuleBase" id="RU000363"/>
    </source>
</evidence>
<gene>
    <name evidence="5" type="ORF">GCM10010420_42140</name>
</gene>
<keyword evidence="6" id="KW-1185">Reference proteome</keyword>
<comment type="similarity">
    <text evidence="1 3">Belongs to the short-chain dehydrogenases/reductases (SDR) family.</text>
</comment>
<dbReference type="InterPro" id="IPR036291">
    <property type="entry name" value="NAD(P)-bd_dom_sf"/>
</dbReference>
<dbReference type="PRINTS" id="PR00080">
    <property type="entry name" value="SDRFAMILY"/>
</dbReference>
<reference evidence="5 6" key="1">
    <citation type="journal article" date="2019" name="Int. J. Syst. Evol. Microbiol.">
        <title>The Global Catalogue of Microorganisms (GCM) 10K type strain sequencing project: providing services to taxonomists for standard genome sequencing and annotation.</title>
        <authorList>
            <consortium name="The Broad Institute Genomics Platform"/>
            <consortium name="The Broad Institute Genome Sequencing Center for Infectious Disease"/>
            <person name="Wu L."/>
            <person name="Ma J."/>
        </authorList>
    </citation>
    <scope>NUCLEOTIDE SEQUENCE [LARGE SCALE GENOMIC DNA]</scope>
    <source>
        <strain evidence="5 6">JCM 6921</strain>
    </source>
</reference>
<dbReference type="EMBL" id="BAAATJ010000022">
    <property type="protein sequence ID" value="GAA2409295.1"/>
    <property type="molecule type" value="Genomic_DNA"/>
</dbReference>
<dbReference type="PANTHER" id="PTHR24320">
    <property type="entry name" value="RETINOL DEHYDROGENASE"/>
    <property type="match status" value="1"/>
</dbReference>
<evidence type="ECO:0000313" key="5">
    <source>
        <dbReference type="EMBL" id="GAA2409295.1"/>
    </source>
</evidence>
<dbReference type="PANTHER" id="PTHR24320:SF148">
    <property type="entry name" value="NAD(P)-BINDING ROSSMANN-FOLD SUPERFAMILY PROTEIN"/>
    <property type="match status" value="1"/>
</dbReference>
<dbReference type="Proteomes" id="UP001500058">
    <property type="component" value="Unassembled WGS sequence"/>
</dbReference>
<dbReference type="Pfam" id="PF00106">
    <property type="entry name" value="adh_short"/>
    <property type="match status" value="1"/>
</dbReference>
<dbReference type="InterPro" id="IPR002347">
    <property type="entry name" value="SDR_fam"/>
</dbReference>
<evidence type="ECO:0000256" key="4">
    <source>
        <dbReference type="SAM" id="MobiDB-lite"/>
    </source>
</evidence>
<name>A0ABN3IPY3_9ACTN</name>
<evidence type="ECO:0000256" key="1">
    <source>
        <dbReference type="ARBA" id="ARBA00006484"/>
    </source>
</evidence>
<evidence type="ECO:0000313" key="6">
    <source>
        <dbReference type="Proteomes" id="UP001500058"/>
    </source>
</evidence>
<dbReference type="SUPFAM" id="SSF51735">
    <property type="entry name" value="NAD(P)-binding Rossmann-fold domains"/>
    <property type="match status" value="1"/>
</dbReference>
<comment type="caution">
    <text evidence="5">The sequence shown here is derived from an EMBL/GenBank/DDBJ whole genome shotgun (WGS) entry which is preliminary data.</text>
</comment>
<dbReference type="NCBIfam" id="NF004846">
    <property type="entry name" value="PRK06197.1"/>
    <property type="match status" value="1"/>
</dbReference>
<dbReference type="CDD" id="cd05327">
    <property type="entry name" value="retinol-DH_like_SDR_c_like"/>
    <property type="match status" value="1"/>
</dbReference>
<sequence length="334" mass="35376">MDWSMADIPHQRGRIVLITGGSGGIGLETARALAARGAHTVLACRDVRRGRAAADALDGRADVVRLDLASLDSVRQAADEVRRRYGRLDVLVNNAGVMFPPRPYTEDGFEAHFGVNHLGHFALTGLLLDLMRQVPGSRVVTVASLAHRIAPGGFDADGARSGDGRRSVAAYGRSKLANLMFSRELQRRLADEGAGTVSVAAHPGLSATGLWHGDAPALLRPVSRIALRALARPQGRAAEPVLRAATDHRVPGGAYLGPGRLFETRGAPVPVGSGRNARSVREQRRLWELSEELTGVRYGRPSRGEREGRAAAGAGRDGGPSGGALPRHRPRGAA</sequence>
<dbReference type="RefSeq" id="WP_344632655.1">
    <property type="nucleotide sequence ID" value="NZ_BAAATJ010000022.1"/>
</dbReference>
<evidence type="ECO:0000256" key="2">
    <source>
        <dbReference type="ARBA" id="ARBA00023002"/>
    </source>
</evidence>